<sequence length="91" mass="10466">MPNYSGQAKADWDLIHSSISNQWEQFTKSDFGKQVEQVLLQVHAWIKYGQKTFGPALQGFKTVFQFVLDILRNIATRLMHFSCKNLLCGIC</sequence>
<dbReference type="STRING" id="1611254.A0A2G5UKP8"/>
<proteinExistence type="predicted"/>
<evidence type="ECO:0000313" key="2">
    <source>
        <dbReference type="Proteomes" id="UP000230233"/>
    </source>
</evidence>
<comment type="caution">
    <text evidence="1">The sequence shown here is derived from an EMBL/GenBank/DDBJ whole genome shotgun (WGS) entry which is preliminary data.</text>
</comment>
<dbReference type="EMBL" id="PDUG01000003">
    <property type="protein sequence ID" value="PIC40142.1"/>
    <property type="molecule type" value="Genomic_DNA"/>
</dbReference>
<keyword evidence="2" id="KW-1185">Reference proteome</keyword>
<dbReference type="OrthoDB" id="1394818at2759"/>
<gene>
    <name evidence="1" type="primary">Cnig_chr_III.g11593</name>
    <name evidence="1" type="ORF">B9Z55_011593</name>
</gene>
<accession>A0A2G5UKP8</accession>
<dbReference type="AlphaFoldDB" id="A0A2G5UKP8"/>
<reference evidence="2" key="1">
    <citation type="submission" date="2017-10" db="EMBL/GenBank/DDBJ databases">
        <title>Rapid genome shrinkage in a self-fertile nematode reveals novel sperm competition proteins.</title>
        <authorList>
            <person name="Yin D."/>
            <person name="Schwarz E.M."/>
            <person name="Thomas C.G."/>
            <person name="Felde R.L."/>
            <person name="Korf I.F."/>
            <person name="Cutter A.D."/>
            <person name="Schartner C.M."/>
            <person name="Ralston E.J."/>
            <person name="Meyer B.J."/>
            <person name="Haag E.S."/>
        </authorList>
    </citation>
    <scope>NUCLEOTIDE SEQUENCE [LARGE SCALE GENOMIC DNA]</scope>
    <source>
        <strain evidence="2">JU1422</strain>
    </source>
</reference>
<evidence type="ECO:0000313" key="1">
    <source>
        <dbReference type="EMBL" id="PIC40142.1"/>
    </source>
</evidence>
<name>A0A2G5UKP8_9PELO</name>
<dbReference type="Proteomes" id="UP000230233">
    <property type="component" value="Chromosome III"/>
</dbReference>
<protein>
    <submittedName>
        <fullName evidence="1">Uncharacterized protein</fullName>
    </submittedName>
</protein>
<organism evidence="1 2">
    <name type="scientific">Caenorhabditis nigoni</name>
    <dbReference type="NCBI Taxonomy" id="1611254"/>
    <lineage>
        <taxon>Eukaryota</taxon>
        <taxon>Metazoa</taxon>
        <taxon>Ecdysozoa</taxon>
        <taxon>Nematoda</taxon>
        <taxon>Chromadorea</taxon>
        <taxon>Rhabditida</taxon>
        <taxon>Rhabditina</taxon>
        <taxon>Rhabditomorpha</taxon>
        <taxon>Rhabditoidea</taxon>
        <taxon>Rhabditidae</taxon>
        <taxon>Peloderinae</taxon>
        <taxon>Caenorhabditis</taxon>
    </lineage>
</organism>